<feature type="compositionally biased region" description="Basic and acidic residues" evidence="1">
    <location>
        <begin position="378"/>
        <end position="391"/>
    </location>
</feature>
<dbReference type="EMBL" id="MN740017">
    <property type="protein sequence ID" value="QHT84274.1"/>
    <property type="molecule type" value="Genomic_DNA"/>
</dbReference>
<reference evidence="2" key="1">
    <citation type="journal article" date="2020" name="Nature">
        <title>Giant virus diversity and host interactions through global metagenomics.</title>
        <authorList>
            <person name="Schulz F."/>
            <person name="Roux S."/>
            <person name="Paez-Espino D."/>
            <person name="Jungbluth S."/>
            <person name="Walsh D.A."/>
            <person name="Denef V.J."/>
            <person name="McMahon K.D."/>
            <person name="Konstantinidis K.T."/>
            <person name="Eloe-Fadrosh E.A."/>
            <person name="Kyrpides N.C."/>
            <person name="Woyke T."/>
        </authorList>
    </citation>
    <scope>NUCLEOTIDE SEQUENCE</scope>
    <source>
        <strain evidence="2">GVMAG-M-3300023184-177</strain>
    </source>
</reference>
<organism evidence="2">
    <name type="scientific">viral metagenome</name>
    <dbReference type="NCBI Taxonomy" id="1070528"/>
    <lineage>
        <taxon>unclassified sequences</taxon>
        <taxon>metagenomes</taxon>
        <taxon>organismal metagenomes</taxon>
    </lineage>
</organism>
<evidence type="ECO:0000313" key="2">
    <source>
        <dbReference type="EMBL" id="QHT84274.1"/>
    </source>
</evidence>
<dbReference type="InterPro" id="IPR044925">
    <property type="entry name" value="His-Me_finger_sf"/>
</dbReference>
<accession>A0A6C0HUY0</accession>
<sequence length="468" mass="56233">MNNNIKVSIDNGILSLQICNTDFILDQEQIVHIMNNTTKKWIMNDNSKYPYFNNSETNKKTTLLHFLYDNKHKYQFKNNNIYDLKVDNVIIMDIKNEYHDVICNNYNIIDCNIGHYRQDKYFNPYWKCENLNFIILCSENILFELTEEQFKKILEYEEFIDFKLTWTYLFHKNSRNIYTRYKTDKININHIIEDFNINNIKYIENNNIIDFTNDKARHVFLTTHNLEDCIKIEKKNKERMNYMDNLVKEKYNLLKIYKGHIRNIGRDAFMEKNRMWKTYDEEENKNIYLMYCEPNDFIILCKKSINKIKEFEKNNTGKITWHRHVNGYVQGSNNLYIHQVITGCHGNGQGTMDKSVDHIDRDPLNNCFDNLKIATRKEQQENTKSADGERKARSKSAKPLPDGITNDMMKKYIVYYKECYNKEKNLYREFFKIEKHPKLEKPWIGSKSNKISIIDKLTEANNQFDLLS</sequence>
<evidence type="ECO:0000256" key="1">
    <source>
        <dbReference type="SAM" id="MobiDB-lite"/>
    </source>
</evidence>
<dbReference type="AlphaFoldDB" id="A0A6C0HUY0"/>
<protein>
    <submittedName>
        <fullName evidence="2">Uncharacterized protein</fullName>
    </submittedName>
</protein>
<dbReference type="Gene3D" id="3.90.75.20">
    <property type="match status" value="1"/>
</dbReference>
<dbReference type="SUPFAM" id="SSF54060">
    <property type="entry name" value="His-Me finger endonucleases"/>
    <property type="match status" value="1"/>
</dbReference>
<name>A0A6C0HUY0_9ZZZZ</name>
<feature type="region of interest" description="Disordered" evidence="1">
    <location>
        <begin position="378"/>
        <end position="402"/>
    </location>
</feature>
<proteinExistence type="predicted"/>